<keyword evidence="1" id="KW-0175">Coiled coil</keyword>
<dbReference type="Gene3D" id="2.40.160.20">
    <property type="match status" value="1"/>
</dbReference>
<reference evidence="3 4" key="1">
    <citation type="submission" date="2019-08" db="EMBL/GenBank/DDBJ databases">
        <title>Complete genome sequence of Candidatus Uab amorphum.</title>
        <authorList>
            <person name="Shiratori T."/>
            <person name="Suzuki S."/>
            <person name="Kakizawa Y."/>
            <person name="Ishida K."/>
        </authorList>
    </citation>
    <scope>NUCLEOTIDE SEQUENCE [LARGE SCALE GENOMIC DNA]</scope>
    <source>
        <strain evidence="3 4">SRT547</strain>
    </source>
</reference>
<dbReference type="InterPro" id="IPR036709">
    <property type="entry name" value="Autotransporte_beta_dom_sf"/>
</dbReference>
<evidence type="ECO:0000256" key="2">
    <source>
        <dbReference type="SAM" id="SignalP"/>
    </source>
</evidence>
<feature type="signal peptide" evidence="2">
    <location>
        <begin position="1"/>
        <end position="18"/>
    </location>
</feature>
<name>A0A5S9IHR9_UABAM</name>
<gene>
    <name evidence="3" type="ORF">UABAM_00356</name>
</gene>
<organism evidence="3 4">
    <name type="scientific">Uabimicrobium amorphum</name>
    <dbReference type="NCBI Taxonomy" id="2596890"/>
    <lineage>
        <taxon>Bacteria</taxon>
        <taxon>Pseudomonadati</taxon>
        <taxon>Planctomycetota</taxon>
        <taxon>Candidatus Uabimicrobiia</taxon>
        <taxon>Candidatus Uabimicrobiales</taxon>
        <taxon>Candidatus Uabimicrobiaceae</taxon>
        <taxon>Candidatus Uabimicrobium</taxon>
    </lineage>
</organism>
<proteinExistence type="predicted"/>
<keyword evidence="4" id="KW-1185">Reference proteome</keyword>
<feature type="chain" id="PRO_5024998962" evidence="2">
    <location>
        <begin position="19"/>
        <end position="288"/>
    </location>
</feature>
<dbReference type="AlphaFoldDB" id="A0A5S9IHR9"/>
<sequence>MKVKIIVLMICVMGLSFASDDLLSEIRAMKEQIQQLQNTVKQQQQTIDSLMSGSSRTIPSQQSGKAPATYEEIIAELSSAQENTSEDLFDSRAESGFLRGNAFYLKMGITYDPFQNGWGWVIGGALDLKLADFETSSLLGTIGIAFSKSKDTKNVVTSDALGVDLLNQEVRLTTLTVDLNFKYRLDNVWQEGSALRRFQPYVRGGAAMQVFISDSDGNIGGQVPQAQQLNDSNFPAGQGNMYAAITGGVGFDFMLTKMLFVGLDYGAYFLFIDKGYSSNLAFTVGTRF</sequence>
<dbReference type="RefSeq" id="WP_151966271.1">
    <property type="nucleotide sequence ID" value="NZ_AP019860.1"/>
</dbReference>
<dbReference type="SUPFAM" id="SSF103515">
    <property type="entry name" value="Autotransporter"/>
    <property type="match status" value="1"/>
</dbReference>
<feature type="coiled-coil region" evidence="1">
    <location>
        <begin position="19"/>
        <end position="53"/>
    </location>
</feature>
<evidence type="ECO:0000313" key="4">
    <source>
        <dbReference type="Proteomes" id="UP000326354"/>
    </source>
</evidence>
<accession>A0A5S9IHR9</accession>
<dbReference type="Proteomes" id="UP000326354">
    <property type="component" value="Chromosome"/>
</dbReference>
<dbReference type="EMBL" id="AP019860">
    <property type="protein sequence ID" value="BBM82013.1"/>
    <property type="molecule type" value="Genomic_DNA"/>
</dbReference>
<protein>
    <submittedName>
        <fullName evidence="3">Uncharacterized protein</fullName>
    </submittedName>
</protein>
<keyword evidence="2" id="KW-0732">Signal</keyword>
<dbReference type="KEGG" id="uam:UABAM_00356"/>
<evidence type="ECO:0000313" key="3">
    <source>
        <dbReference type="EMBL" id="BBM82013.1"/>
    </source>
</evidence>
<evidence type="ECO:0000256" key="1">
    <source>
        <dbReference type="SAM" id="Coils"/>
    </source>
</evidence>